<evidence type="ECO:0000313" key="1">
    <source>
        <dbReference type="EMBL" id="KAF0489279.1"/>
    </source>
</evidence>
<dbReference type="EMBL" id="WTPW01000673">
    <property type="protein sequence ID" value="KAF0489279.1"/>
    <property type="molecule type" value="Genomic_DNA"/>
</dbReference>
<protein>
    <submittedName>
        <fullName evidence="1">Uncharacterized protein</fullName>
    </submittedName>
</protein>
<dbReference type="Proteomes" id="UP000439903">
    <property type="component" value="Unassembled WGS sequence"/>
</dbReference>
<keyword evidence="2" id="KW-1185">Reference proteome</keyword>
<name>A0A8H4EIB5_GIGMA</name>
<dbReference type="OrthoDB" id="10251234at2759"/>
<gene>
    <name evidence="1" type="ORF">F8M41_022109</name>
</gene>
<dbReference type="AlphaFoldDB" id="A0A8H4EIB5"/>
<comment type="caution">
    <text evidence="1">The sequence shown here is derived from an EMBL/GenBank/DDBJ whole genome shotgun (WGS) entry which is preliminary data.</text>
</comment>
<accession>A0A8H4EIB5</accession>
<evidence type="ECO:0000313" key="2">
    <source>
        <dbReference type="Proteomes" id="UP000439903"/>
    </source>
</evidence>
<organism evidence="1 2">
    <name type="scientific">Gigaspora margarita</name>
    <dbReference type="NCBI Taxonomy" id="4874"/>
    <lineage>
        <taxon>Eukaryota</taxon>
        <taxon>Fungi</taxon>
        <taxon>Fungi incertae sedis</taxon>
        <taxon>Mucoromycota</taxon>
        <taxon>Glomeromycotina</taxon>
        <taxon>Glomeromycetes</taxon>
        <taxon>Diversisporales</taxon>
        <taxon>Gigasporaceae</taxon>
        <taxon>Gigaspora</taxon>
    </lineage>
</organism>
<reference evidence="1 2" key="1">
    <citation type="journal article" date="2019" name="Environ. Microbiol.">
        <title>At the nexus of three kingdoms: the genome of the mycorrhizal fungus Gigaspora margarita provides insights into plant, endobacterial and fungal interactions.</title>
        <authorList>
            <person name="Venice F."/>
            <person name="Ghignone S."/>
            <person name="Salvioli di Fossalunga A."/>
            <person name="Amselem J."/>
            <person name="Novero M."/>
            <person name="Xianan X."/>
            <person name="Sedzielewska Toro K."/>
            <person name="Morin E."/>
            <person name="Lipzen A."/>
            <person name="Grigoriev I.V."/>
            <person name="Henrissat B."/>
            <person name="Martin F.M."/>
            <person name="Bonfante P."/>
        </authorList>
    </citation>
    <scope>NUCLEOTIDE SEQUENCE [LARGE SCALE GENOMIC DNA]</scope>
    <source>
        <strain evidence="1 2">BEG34</strain>
    </source>
</reference>
<sequence>MSIPFNNFKLERFEIQVRKIHEQRQFKSLTNIENEEEKDIEESKVEKSFASKGVDRLKMHETVTNNVITSHPNNPFPVTPSLLYHTYPCFSPPSKVFQVN</sequence>
<proteinExistence type="predicted"/>